<evidence type="ECO:0000313" key="4">
    <source>
        <dbReference type="Proteomes" id="UP000714275"/>
    </source>
</evidence>
<feature type="compositionally biased region" description="Acidic residues" evidence="1">
    <location>
        <begin position="296"/>
        <end position="314"/>
    </location>
</feature>
<dbReference type="Proteomes" id="UP000714275">
    <property type="component" value="Unassembled WGS sequence"/>
</dbReference>
<evidence type="ECO:0000259" key="2">
    <source>
        <dbReference type="Pfam" id="PF12927"/>
    </source>
</evidence>
<keyword evidence="4" id="KW-1185">Reference proteome</keyword>
<feature type="region of interest" description="Disordered" evidence="1">
    <location>
        <begin position="93"/>
        <end position="119"/>
    </location>
</feature>
<dbReference type="InterPro" id="IPR024325">
    <property type="entry name" value="DUF3835"/>
</dbReference>
<name>A0A9P6ZKV0_9AGAM</name>
<evidence type="ECO:0000313" key="3">
    <source>
        <dbReference type="EMBL" id="KAG1770379.1"/>
    </source>
</evidence>
<feature type="region of interest" description="Disordered" evidence="1">
    <location>
        <begin position="339"/>
        <end position="367"/>
    </location>
</feature>
<evidence type="ECO:0000256" key="1">
    <source>
        <dbReference type="SAM" id="MobiDB-lite"/>
    </source>
</evidence>
<comment type="caution">
    <text evidence="3">The sequence shown here is derived from an EMBL/GenBank/DDBJ whole genome shotgun (WGS) entry which is preliminary data.</text>
</comment>
<dbReference type="EMBL" id="JABBWD010000065">
    <property type="protein sequence ID" value="KAG1770379.1"/>
    <property type="molecule type" value="Genomic_DNA"/>
</dbReference>
<feature type="region of interest" description="Disordered" evidence="1">
    <location>
        <begin position="523"/>
        <end position="553"/>
    </location>
</feature>
<reference evidence="3" key="1">
    <citation type="journal article" date="2020" name="New Phytol.">
        <title>Comparative genomics reveals dynamic genome evolution in host specialist ectomycorrhizal fungi.</title>
        <authorList>
            <person name="Lofgren L.A."/>
            <person name="Nguyen N.H."/>
            <person name="Vilgalys R."/>
            <person name="Ruytinx J."/>
            <person name="Liao H.L."/>
            <person name="Branco S."/>
            <person name="Kuo A."/>
            <person name="LaButti K."/>
            <person name="Lipzen A."/>
            <person name="Andreopoulos W."/>
            <person name="Pangilinan J."/>
            <person name="Riley R."/>
            <person name="Hundley H."/>
            <person name="Na H."/>
            <person name="Barry K."/>
            <person name="Grigoriev I.V."/>
            <person name="Stajich J.E."/>
            <person name="Kennedy P.G."/>
        </authorList>
    </citation>
    <scope>NUCLEOTIDE SEQUENCE</scope>
    <source>
        <strain evidence="3">DOB743</strain>
    </source>
</reference>
<dbReference type="Pfam" id="PF12927">
    <property type="entry name" value="DUF3835"/>
    <property type="match status" value="1"/>
</dbReference>
<protein>
    <recommendedName>
        <fullName evidence="2">DUF3835 domain-containing protein</fullName>
    </recommendedName>
</protein>
<sequence>MSGHTKDMNDSHTEALQALFNSLAPKGLDTSPSSKLAPSQLKHLANKIDEILGGASDGEGLQRNEKGELLNDEGLPIIDITEPAADISDVHSPAASFHEPDLTPESYLSASEREQRRRTRDHILAMLEEEERLQLETDEAEETEKRMEDVRKRKEAAKAEMERLRAAKEIQKKMGKALLKNLAEAREKEERELKYLIEKEPSKSEFSKPKKTVTFANPSSPDESSATRESRTTGSSIDLGRHPMKMHVVERHPASYQPSSELQPEGDSDDEPLSMTSSTPDEDEVGNMPHESYTSDSDDDDESDEGLLEEEFDWDSAQHHREVALEYYKKRHAVGAEAARAMTSHTHDDEEWNQGDIASDQHPKPSVSRFRADRMATAYDNSTSTSLGPLVIPASRQKSLQEAIRLGKVENNHLVGGEEGESGSEDEAVQEVLELLSNGRIQNAGPSFIPQSTVSEVIERRQFKPNPPHQRVVEPTAGVPPIFSTVVESPSFPSVIVGRQQSLSDTNTSRPQRPPVVMRSTVTELSAGSARSAADSVASVPGGKVSRFKAERM</sequence>
<feature type="domain" description="DUF3835" evidence="2">
    <location>
        <begin position="309"/>
        <end position="375"/>
    </location>
</feature>
<gene>
    <name evidence="3" type="ORF">EV702DRAFT_1139209</name>
</gene>
<accession>A0A9P6ZKV0</accession>
<dbReference type="AlphaFoldDB" id="A0A9P6ZKV0"/>
<organism evidence="3 4">
    <name type="scientific">Suillus placidus</name>
    <dbReference type="NCBI Taxonomy" id="48579"/>
    <lineage>
        <taxon>Eukaryota</taxon>
        <taxon>Fungi</taxon>
        <taxon>Dikarya</taxon>
        <taxon>Basidiomycota</taxon>
        <taxon>Agaricomycotina</taxon>
        <taxon>Agaricomycetes</taxon>
        <taxon>Agaricomycetidae</taxon>
        <taxon>Boletales</taxon>
        <taxon>Suillineae</taxon>
        <taxon>Suillaceae</taxon>
        <taxon>Suillus</taxon>
    </lineage>
</organism>
<proteinExistence type="predicted"/>
<feature type="compositionally biased region" description="Low complexity" evidence="1">
    <location>
        <begin position="526"/>
        <end position="539"/>
    </location>
</feature>
<feature type="region of interest" description="Disordered" evidence="1">
    <location>
        <begin position="195"/>
        <end position="316"/>
    </location>
</feature>
<dbReference type="OrthoDB" id="21413at2759"/>
<feature type="compositionally biased region" description="Polar residues" evidence="1">
    <location>
        <begin position="214"/>
        <end position="224"/>
    </location>
</feature>
<feature type="compositionally biased region" description="Basic and acidic residues" evidence="1">
    <location>
        <begin position="195"/>
        <end position="208"/>
    </location>
</feature>